<dbReference type="EMBL" id="BART01003170">
    <property type="protein sequence ID" value="GAG72669.1"/>
    <property type="molecule type" value="Genomic_DNA"/>
</dbReference>
<gene>
    <name evidence="2" type="ORF">S01H4_08977</name>
</gene>
<proteinExistence type="predicted"/>
<accession>X0ZTL9</accession>
<comment type="caution">
    <text evidence="2">The sequence shown here is derived from an EMBL/GenBank/DDBJ whole genome shotgun (WGS) entry which is preliminary data.</text>
</comment>
<dbReference type="AlphaFoldDB" id="X0ZTL9"/>
<sequence length="83" mass="9715">MAYVPETVGYIHGHPIFKAPPMEVPRDCRCPDCYLWLHDRCLYYEVRENWTTALDRNAEKCPPRSEKPQSRARTFDKDGAADE</sequence>
<organism evidence="2">
    <name type="scientific">marine sediment metagenome</name>
    <dbReference type="NCBI Taxonomy" id="412755"/>
    <lineage>
        <taxon>unclassified sequences</taxon>
        <taxon>metagenomes</taxon>
        <taxon>ecological metagenomes</taxon>
    </lineage>
</organism>
<protein>
    <submittedName>
        <fullName evidence="2">Uncharacterized protein</fullName>
    </submittedName>
</protein>
<name>X0ZTL9_9ZZZZ</name>
<evidence type="ECO:0000313" key="2">
    <source>
        <dbReference type="EMBL" id="GAG72669.1"/>
    </source>
</evidence>
<evidence type="ECO:0000256" key="1">
    <source>
        <dbReference type="SAM" id="MobiDB-lite"/>
    </source>
</evidence>
<reference evidence="2" key="1">
    <citation type="journal article" date="2014" name="Front. Microbiol.">
        <title>High frequency of phylogenetically diverse reductive dehalogenase-homologous genes in deep subseafloor sedimentary metagenomes.</title>
        <authorList>
            <person name="Kawai M."/>
            <person name="Futagami T."/>
            <person name="Toyoda A."/>
            <person name="Takaki Y."/>
            <person name="Nishi S."/>
            <person name="Hori S."/>
            <person name="Arai W."/>
            <person name="Tsubouchi T."/>
            <person name="Morono Y."/>
            <person name="Uchiyama I."/>
            <person name="Ito T."/>
            <person name="Fujiyama A."/>
            <person name="Inagaki F."/>
            <person name="Takami H."/>
        </authorList>
    </citation>
    <scope>NUCLEOTIDE SEQUENCE</scope>
    <source>
        <strain evidence="2">Expedition CK06-06</strain>
    </source>
</reference>
<feature type="region of interest" description="Disordered" evidence="1">
    <location>
        <begin position="58"/>
        <end position="83"/>
    </location>
</feature>